<dbReference type="InterPro" id="IPR016024">
    <property type="entry name" value="ARM-type_fold"/>
</dbReference>
<feature type="repeat" description="Pumilio" evidence="2">
    <location>
        <begin position="481"/>
        <end position="516"/>
    </location>
</feature>
<sequence>MAGDLGGYEGELASNILLDDCDGGPAGVLPAPFAGYHVQDPSMAAAGPAGSRQSGRPSGSPKGGSRAHGRAPNRSPDGKAPHRSPARTPSPVGVYQWGHSQEGPWAAAAGRHSAGGKGGSSMGGGLDPAQAYGMGSYGTVADSPMFPFPWPGPDASYGMMATGSGGLGGGVGPRADALGGEGHGEGGGLGDDDLMMDPRLWQQQMMMAAAMQANCMGGVAAAEAQALSAGEAPDHGAGWAGDARRARPRGKDRPSADPGSGAGASPWARGPGEDKGGAGGKGGRRRGGGGVGGAAGGGEERHGGGGHGGGGKSRPPSNPVVEQLKARHAQGNIDLGSLASHIGEIATDQYGSRLIQQKLEVASDEEKQQAFAAVLQHMSMLTQDVFGNYVIQKFFEHGTPEQRRMLAEQLLGQVLQLSLQMYGCRVVQKALDWVPIEQQVLLIGELKGHVLPCIEDQHGNHVIQKCIERLPTDRIGFIVDSFRDQACRMAKHCYGCRVIQRLIEFCASHQISALLDEVLQSCMDLAEDQYGNYVVQHVMEHSSRPGDRQSIMLKVCENILKLSCHKYASNVIEKALSCGTIDERSAIIYAIVGEQGSTHSPLVTMMSHRFGNYIVQRAIQLSAGPQRNALFWKLHNEMPTLKKSNTYGKHIISALEEAQNPRVAAVPKANSAGRPSPTRA</sequence>
<accession>A0ABN9RJS2</accession>
<dbReference type="PANTHER" id="PTHR12537">
    <property type="entry name" value="RNA BINDING PROTEIN PUMILIO-RELATED"/>
    <property type="match status" value="1"/>
</dbReference>
<feature type="repeat" description="Pumilio" evidence="2">
    <location>
        <begin position="445"/>
        <end position="480"/>
    </location>
</feature>
<comment type="caution">
    <text evidence="5">The sequence shown here is derived from an EMBL/GenBank/DDBJ whole genome shotgun (WGS) entry which is preliminary data.</text>
</comment>
<feature type="compositionally biased region" description="Low complexity" evidence="3">
    <location>
        <begin position="231"/>
        <end position="241"/>
    </location>
</feature>
<dbReference type="Pfam" id="PF00806">
    <property type="entry name" value="PUF"/>
    <property type="match status" value="8"/>
</dbReference>
<gene>
    <name evidence="5" type="ORF">PCOR1329_LOCUS21377</name>
</gene>
<keyword evidence="6" id="KW-1185">Reference proteome</keyword>
<dbReference type="SUPFAM" id="SSF48371">
    <property type="entry name" value="ARM repeat"/>
    <property type="match status" value="1"/>
</dbReference>
<feature type="compositionally biased region" description="Gly residues" evidence="3">
    <location>
        <begin position="288"/>
        <end position="297"/>
    </location>
</feature>
<feature type="repeat" description="Pumilio" evidence="2">
    <location>
        <begin position="517"/>
        <end position="554"/>
    </location>
</feature>
<feature type="region of interest" description="Disordered" evidence="3">
    <location>
        <begin position="231"/>
        <end position="319"/>
    </location>
</feature>
<evidence type="ECO:0000256" key="3">
    <source>
        <dbReference type="SAM" id="MobiDB-lite"/>
    </source>
</evidence>
<evidence type="ECO:0000256" key="2">
    <source>
        <dbReference type="PROSITE-ProRule" id="PRU00317"/>
    </source>
</evidence>
<keyword evidence="1" id="KW-0677">Repeat</keyword>
<feature type="repeat" description="Pumilio" evidence="2">
    <location>
        <begin position="597"/>
        <end position="632"/>
    </location>
</feature>
<dbReference type="EMBL" id="CAUYUJ010007035">
    <property type="protein sequence ID" value="CAK0819379.1"/>
    <property type="molecule type" value="Genomic_DNA"/>
</dbReference>
<dbReference type="PROSITE" id="PS50303">
    <property type="entry name" value="PUM_HD"/>
    <property type="match status" value="1"/>
</dbReference>
<dbReference type="CDD" id="cd07920">
    <property type="entry name" value="Pumilio"/>
    <property type="match status" value="1"/>
</dbReference>
<proteinExistence type="predicted"/>
<dbReference type="PANTHER" id="PTHR12537:SF12">
    <property type="entry name" value="MATERNAL PROTEIN PUMILIO"/>
    <property type="match status" value="1"/>
</dbReference>
<feature type="region of interest" description="Disordered" evidence="3">
    <location>
        <begin position="17"/>
        <end position="98"/>
    </location>
</feature>
<dbReference type="Proteomes" id="UP001189429">
    <property type="component" value="Unassembled WGS sequence"/>
</dbReference>
<dbReference type="InterPro" id="IPR033133">
    <property type="entry name" value="PUM-HD"/>
</dbReference>
<protein>
    <recommendedName>
        <fullName evidence="4">PUM-HD domain-containing protein</fullName>
    </recommendedName>
</protein>
<feature type="compositionally biased region" description="Low complexity" evidence="3">
    <location>
        <begin position="47"/>
        <end position="64"/>
    </location>
</feature>
<evidence type="ECO:0000313" key="6">
    <source>
        <dbReference type="Proteomes" id="UP001189429"/>
    </source>
</evidence>
<dbReference type="PROSITE" id="PS50302">
    <property type="entry name" value="PUM"/>
    <property type="match status" value="7"/>
</dbReference>
<feature type="repeat" description="Pumilio" evidence="2">
    <location>
        <begin position="409"/>
        <end position="444"/>
    </location>
</feature>
<dbReference type="Gene3D" id="1.25.10.10">
    <property type="entry name" value="Leucine-rich Repeat Variant"/>
    <property type="match status" value="1"/>
</dbReference>
<feature type="repeat" description="Pumilio" evidence="2">
    <location>
        <begin position="373"/>
        <end position="408"/>
    </location>
</feature>
<organism evidence="5 6">
    <name type="scientific">Prorocentrum cordatum</name>
    <dbReference type="NCBI Taxonomy" id="2364126"/>
    <lineage>
        <taxon>Eukaryota</taxon>
        <taxon>Sar</taxon>
        <taxon>Alveolata</taxon>
        <taxon>Dinophyceae</taxon>
        <taxon>Prorocentrales</taxon>
        <taxon>Prorocentraceae</taxon>
        <taxon>Prorocentrum</taxon>
    </lineage>
</organism>
<feature type="compositionally biased region" description="Basic and acidic residues" evidence="3">
    <location>
        <begin position="242"/>
        <end position="255"/>
    </location>
</feature>
<dbReference type="SMART" id="SM00025">
    <property type="entry name" value="Pumilio"/>
    <property type="match status" value="8"/>
</dbReference>
<feature type="domain" description="PUM-HD" evidence="4">
    <location>
        <begin position="316"/>
        <end position="659"/>
    </location>
</feature>
<evidence type="ECO:0000313" key="5">
    <source>
        <dbReference type="EMBL" id="CAK0819379.1"/>
    </source>
</evidence>
<reference evidence="5" key="1">
    <citation type="submission" date="2023-10" db="EMBL/GenBank/DDBJ databases">
        <authorList>
            <person name="Chen Y."/>
            <person name="Shah S."/>
            <person name="Dougan E. K."/>
            <person name="Thang M."/>
            <person name="Chan C."/>
        </authorList>
    </citation>
    <scope>NUCLEOTIDE SEQUENCE [LARGE SCALE GENOMIC DNA]</scope>
</reference>
<dbReference type="InterPro" id="IPR001313">
    <property type="entry name" value="Pumilio_RNA-bd_rpt"/>
</dbReference>
<feature type="repeat" description="Pumilio" evidence="2">
    <location>
        <begin position="337"/>
        <end position="372"/>
    </location>
</feature>
<dbReference type="InterPro" id="IPR033712">
    <property type="entry name" value="Pumilio_RNA-bd"/>
</dbReference>
<evidence type="ECO:0000256" key="1">
    <source>
        <dbReference type="ARBA" id="ARBA00022737"/>
    </source>
</evidence>
<evidence type="ECO:0000259" key="4">
    <source>
        <dbReference type="PROSITE" id="PS50303"/>
    </source>
</evidence>
<dbReference type="InterPro" id="IPR011989">
    <property type="entry name" value="ARM-like"/>
</dbReference>
<name>A0ABN9RJS2_9DINO</name>